<keyword evidence="5 11" id="KW-0812">Transmembrane</keyword>
<comment type="subcellular location">
    <subcellularLocation>
        <location evidence="1 11">Cell outer membrane</location>
        <topology evidence="1 11">Multi-pass membrane protein</topology>
    </subcellularLocation>
</comment>
<dbReference type="PANTHER" id="PTHR32552">
    <property type="entry name" value="FERRICHROME IRON RECEPTOR-RELATED"/>
    <property type="match status" value="1"/>
</dbReference>
<evidence type="ECO:0000256" key="3">
    <source>
        <dbReference type="ARBA" id="ARBA00022452"/>
    </source>
</evidence>
<gene>
    <name evidence="16" type="ORF">ABR63_01725</name>
</gene>
<evidence type="ECO:0000256" key="7">
    <source>
        <dbReference type="ARBA" id="ARBA00023065"/>
    </source>
</evidence>
<dbReference type="PANTHER" id="PTHR32552:SF81">
    <property type="entry name" value="TONB-DEPENDENT OUTER MEMBRANE RECEPTOR"/>
    <property type="match status" value="1"/>
</dbReference>
<keyword evidence="7" id="KW-0406">Ion transport</keyword>
<feature type="chain" id="PRO_5006586883" description="TonB-dependent receptor" evidence="13">
    <location>
        <begin position="24"/>
        <end position="817"/>
    </location>
</feature>
<dbReference type="AlphaFoldDB" id="A0A0R2PSQ4"/>
<accession>A0A0R2PSQ4</accession>
<dbReference type="InterPro" id="IPR012910">
    <property type="entry name" value="Plug_dom"/>
</dbReference>
<keyword evidence="4" id="KW-0410">Iron transport</keyword>
<evidence type="ECO:0000256" key="11">
    <source>
        <dbReference type="PROSITE-ProRule" id="PRU01360"/>
    </source>
</evidence>
<protein>
    <recommendedName>
        <fullName evidence="18">TonB-dependent receptor</fullName>
    </recommendedName>
</protein>
<evidence type="ECO:0000256" key="2">
    <source>
        <dbReference type="ARBA" id="ARBA00022448"/>
    </source>
</evidence>
<evidence type="ECO:0000313" key="17">
    <source>
        <dbReference type="Proteomes" id="UP000050874"/>
    </source>
</evidence>
<dbReference type="Gene3D" id="2.40.170.20">
    <property type="entry name" value="TonB-dependent receptor, beta-barrel domain"/>
    <property type="match status" value="2"/>
</dbReference>
<evidence type="ECO:0000256" key="12">
    <source>
        <dbReference type="RuleBase" id="RU003357"/>
    </source>
</evidence>
<reference evidence="17" key="1">
    <citation type="submission" date="2015-10" db="EMBL/GenBank/DDBJ databases">
        <title>Metagenome-Assembled Genomes uncover a global brackish microbiome.</title>
        <authorList>
            <person name="Hugerth L.W."/>
            <person name="Larsson J."/>
            <person name="Alneberg J."/>
            <person name="Lindh M.V."/>
            <person name="Legrand C."/>
            <person name="Pinhassi J."/>
            <person name="Andersson A."/>
        </authorList>
    </citation>
    <scope>NUCLEOTIDE SEQUENCE [LARGE SCALE GENOMIC DNA]</scope>
</reference>
<keyword evidence="13" id="KW-0732">Signal</keyword>
<evidence type="ECO:0000259" key="15">
    <source>
        <dbReference type="Pfam" id="PF07715"/>
    </source>
</evidence>
<comment type="caution">
    <text evidence="16">The sequence shown here is derived from an EMBL/GenBank/DDBJ whole genome shotgun (WGS) entry which is preliminary data.</text>
</comment>
<keyword evidence="8 12" id="KW-0798">TonB box</keyword>
<dbReference type="InterPro" id="IPR036942">
    <property type="entry name" value="Beta-barrel_TonB_sf"/>
</dbReference>
<evidence type="ECO:0000256" key="6">
    <source>
        <dbReference type="ARBA" id="ARBA00023004"/>
    </source>
</evidence>
<keyword evidence="10 11" id="KW-0998">Cell outer membrane</keyword>
<evidence type="ECO:0000256" key="8">
    <source>
        <dbReference type="ARBA" id="ARBA00023077"/>
    </source>
</evidence>
<feature type="domain" description="TonB-dependent receptor plug" evidence="15">
    <location>
        <begin position="41"/>
        <end position="146"/>
    </location>
</feature>
<organism evidence="16 17">
    <name type="scientific">SAR86 cluster bacterium BACL1 MAG-120920-bin57</name>
    <dbReference type="NCBI Taxonomy" id="1655571"/>
    <lineage>
        <taxon>Bacteria</taxon>
        <taxon>Pseudomonadati</taxon>
        <taxon>Pseudomonadota</taxon>
        <taxon>Gammaproteobacteria</taxon>
        <taxon>SAR86 cluster</taxon>
    </lineage>
</organism>
<evidence type="ECO:0000256" key="4">
    <source>
        <dbReference type="ARBA" id="ARBA00022496"/>
    </source>
</evidence>
<sequence length="817" mass="88188">MSNAFFRLGLAVSFFSISLALIAEPTLEEVVVSARKVNESVQDVPIAMSVFTSSDIEDAGIERPEDFIALTPNVVMANTVNVGDTLVTIRGLTSTRDAESNFAFVVDGVLQTNPNAFNRELLDIAQIEVLKGPQGALYGRNATSGAILITTKAPSEESESTAVIGMGINNSSKLQYVNSGKMGDNVYTRFSVSTRETDGEHTNVYSNLKNVDFFEDTTIRSRILVDNGDSSWDFRAGVSEASGGTINFNAVFALPAFQGFGTPGADQFFKDVNNHQFTYMFNVPPVNEQETADISLKYTEDLGDGRELSVIAAYNHLEEFLLSDGTSGAFGGYFGVPSCAASNTASNLALINSLPPGFSFAAPGTAPSGANSVLGPYLPHTCDGYQFQSRDQDDVSLEVKLTSDQNQSTRWLVGGYIAEIERDVAVSYGADLGQGFEYKSYVPATGKNPTDLAFDDSFTTDVLSVFGQYSIDLSNVTELSLEGRYDKESRSVDNNVPARSSALYYGGGAPINPAMTAGGSKIPSRSKSFDQFQPKISITTSAENTTVYASYGVGFRSGGFNSSGSAALINSQLNIPVAAGLGVSDTYNKEVSKSFEVGFKGRYLDGRLAVNGALFQTEVDDNQFFEFFAGPWGLLRVVTSIDALDISGSELDFKYALTDNLRLDGGVGFTDGEIKENTHRPGTVGNNAPLAPEHTYNLGIQYETAFSANYDLIIRMDYMEVGETWFHTVQNNQQPSVWGALLGFPVASDMSKSVRDAYSLIDLRASLLGEKLSLTLWGRNIGDEEYLAEVIPAPEFGGSFIHQAPFATYGLDLKYNF</sequence>
<keyword evidence="3 11" id="KW-1134">Transmembrane beta strand</keyword>
<dbReference type="InterPro" id="IPR000531">
    <property type="entry name" value="Beta-barrel_TonB"/>
</dbReference>
<evidence type="ECO:0000259" key="14">
    <source>
        <dbReference type="Pfam" id="PF00593"/>
    </source>
</evidence>
<dbReference type="InterPro" id="IPR039426">
    <property type="entry name" value="TonB-dep_rcpt-like"/>
</dbReference>
<name>A0A0R2PSQ4_9GAMM</name>
<keyword evidence="2 11" id="KW-0813">Transport</keyword>
<comment type="similarity">
    <text evidence="11 12">Belongs to the TonB-dependent receptor family.</text>
</comment>
<evidence type="ECO:0000313" key="16">
    <source>
        <dbReference type="EMBL" id="KRO41159.1"/>
    </source>
</evidence>
<dbReference type="EMBL" id="LIAV01000021">
    <property type="protein sequence ID" value="KRO41159.1"/>
    <property type="molecule type" value="Genomic_DNA"/>
</dbReference>
<dbReference type="GO" id="GO:0009279">
    <property type="term" value="C:cell outer membrane"/>
    <property type="evidence" value="ECO:0007669"/>
    <property type="project" value="UniProtKB-SubCell"/>
</dbReference>
<feature type="domain" description="TonB-dependent receptor-like beta-barrel" evidence="14">
    <location>
        <begin position="392"/>
        <end position="781"/>
    </location>
</feature>
<evidence type="ECO:0000256" key="9">
    <source>
        <dbReference type="ARBA" id="ARBA00023136"/>
    </source>
</evidence>
<evidence type="ECO:0000256" key="1">
    <source>
        <dbReference type="ARBA" id="ARBA00004571"/>
    </source>
</evidence>
<evidence type="ECO:0000256" key="10">
    <source>
        <dbReference type="ARBA" id="ARBA00023237"/>
    </source>
</evidence>
<dbReference type="PROSITE" id="PS52016">
    <property type="entry name" value="TONB_DEPENDENT_REC_3"/>
    <property type="match status" value="1"/>
</dbReference>
<proteinExistence type="inferred from homology"/>
<dbReference type="Pfam" id="PF00593">
    <property type="entry name" value="TonB_dep_Rec_b-barrel"/>
    <property type="match status" value="1"/>
</dbReference>
<evidence type="ECO:0000256" key="5">
    <source>
        <dbReference type="ARBA" id="ARBA00022692"/>
    </source>
</evidence>
<dbReference type="GO" id="GO:0006826">
    <property type="term" value="P:iron ion transport"/>
    <property type="evidence" value="ECO:0007669"/>
    <property type="project" value="UniProtKB-KW"/>
</dbReference>
<dbReference type="Pfam" id="PF07715">
    <property type="entry name" value="Plug"/>
    <property type="match status" value="1"/>
</dbReference>
<dbReference type="SUPFAM" id="SSF56935">
    <property type="entry name" value="Porins"/>
    <property type="match status" value="1"/>
</dbReference>
<keyword evidence="9 11" id="KW-0472">Membrane</keyword>
<keyword evidence="6" id="KW-0408">Iron</keyword>
<dbReference type="Proteomes" id="UP000050874">
    <property type="component" value="Unassembled WGS sequence"/>
</dbReference>
<evidence type="ECO:0000256" key="13">
    <source>
        <dbReference type="SAM" id="SignalP"/>
    </source>
</evidence>
<evidence type="ECO:0008006" key="18">
    <source>
        <dbReference type="Google" id="ProtNLM"/>
    </source>
</evidence>
<feature type="signal peptide" evidence="13">
    <location>
        <begin position="1"/>
        <end position="23"/>
    </location>
</feature>